<proteinExistence type="predicted"/>
<dbReference type="EMBL" id="JAAXOO010000009">
    <property type="protein sequence ID" value="NKY37618.1"/>
    <property type="molecule type" value="Genomic_DNA"/>
</dbReference>
<comment type="caution">
    <text evidence="1">The sequence shown here is derived from an EMBL/GenBank/DDBJ whole genome shotgun (WGS) entry which is preliminary data.</text>
</comment>
<dbReference type="Proteomes" id="UP000565715">
    <property type="component" value="Unassembled WGS sequence"/>
</dbReference>
<accession>A0A846XMR1</accession>
<gene>
    <name evidence="1" type="ORF">HGA13_31810</name>
</gene>
<sequence>MNDDIDAAAQDDPEWVVWSSPERIQRAVDTLFVETLPTVPADWKTQTGSAYRIGPMPQGLDRYSNELTLHWLDDAFDYFFPDEDALFEPRNAELVNAFVAYIGEFFVRKCDGRWINNPDMGGVLSSGDGRLYGFGPTIRYDWIDETDYPVVMLFDAPGTDFRQAVSSAWYSREVDYAAAHGLDHEHLELRREHGLA</sequence>
<protein>
    <submittedName>
        <fullName evidence="1">Uncharacterized protein</fullName>
    </submittedName>
</protein>
<keyword evidence="2" id="KW-1185">Reference proteome</keyword>
<reference evidence="1 2" key="1">
    <citation type="submission" date="2020-04" db="EMBL/GenBank/DDBJ databases">
        <title>MicrobeNet Type strains.</title>
        <authorList>
            <person name="Nicholson A.C."/>
        </authorList>
    </citation>
    <scope>NUCLEOTIDE SEQUENCE [LARGE SCALE GENOMIC DNA]</scope>
    <source>
        <strain evidence="1 2">DSM 45078</strain>
    </source>
</reference>
<name>A0A846XMR1_9NOCA</name>
<evidence type="ECO:0000313" key="2">
    <source>
        <dbReference type="Proteomes" id="UP000565715"/>
    </source>
</evidence>
<evidence type="ECO:0000313" key="1">
    <source>
        <dbReference type="EMBL" id="NKY37618.1"/>
    </source>
</evidence>
<organism evidence="1 2">
    <name type="scientific">Nocardia speluncae</name>
    <dbReference type="NCBI Taxonomy" id="419477"/>
    <lineage>
        <taxon>Bacteria</taxon>
        <taxon>Bacillati</taxon>
        <taxon>Actinomycetota</taxon>
        <taxon>Actinomycetes</taxon>
        <taxon>Mycobacteriales</taxon>
        <taxon>Nocardiaceae</taxon>
        <taxon>Nocardia</taxon>
    </lineage>
</organism>
<dbReference type="AlphaFoldDB" id="A0A846XMR1"/>
<dbReference type="RefSeq" id="WP_068049566.1">
    <property type="nucleotide sequence ID" value="NZ_JAAXOO010000009.1"/>
</dbReference>